<evidence type="ECO:0000313" key="8">
    <source>
        <dbReference type="EMBL" id="CAH0559511.1"/>
    </source>
</evidence>
<proteinExistence type="predicted"/>
<evidence type="ECO:0000256" key="1">
    <source>
        <dbReference type="ARBA" id="ARBA00004141"/>
    </source>
</evidence>
<dbReference type="GO" id="GO:0022857">
    <property type="term" value="F:transmembrane transporter activity"/>
    <property type="evidence" value="ECO:0007669"/>
    <property type="project" value="InterPro"/>
</dbReference>
<evidence type="ECO:0000313" key="9">
    <source>
        <dbReference type="Proteomes" id="UP001154078"/>
    </source>
</evidence>
<keyword evidence="2 6" id="KW-0812">Transmembrane</keyword>
<feature type="transmembrane region" description="Helical" evidence="6">
    <location>
        <begin position="650"/>
        <end position="672"/>
    </location>
</feature>
<feature type="transmembrane region" description="Helical" evidence="6">
    <location>
        <begin position="370"/>
        <end position="388"/>
    </location>
</feature>
<feature type="transmembrane region" description="Helical" evidence="6">
    <location>
        <begin position="344"/>
        <end position="364"/>
    </location>
</feature>
<evidence type="ECO:0000259" key="7">
    <source>
        <dbReference type="PROSITE" id="PS50850"/>
    </source>
</evidence>
<comment type="subcellular location">
    <subcellularLocation>
        <location evidence="1">Membrane</location>
        <topology evidence="1">Multi-pass membrane protein</topology>
    </subcellularLocation>
</comment>
<dbReference type="PANTHER" id="PTHR24064">
    <property type="entry name" value="SOLUTE CARRIER FAMILY 22 MEMBER"/>
    <property type="match status" value="1"/>
</dbReference>
<dbReference type="Gene3D" id="1.20.1250.20">
    <property type="entry name" value="MFS general substrate transporter like domains"/>
    <property type="match status" value="2"/>
</dbReference>
<dbReference type="Pfam" id="PF07690">
    <property type="entry name" value="MFS_1"/>
    <property type="match status" value="1"/>
</dbReference>
<feature type="transmembrane region" description="Helical" evidence="6">
    <location>
        <begin position="587"/>
        <end position="606"/>
    </location>
</feature>
<dbReference type="Pfam" id="PF00083">
    <property type="entry name" value="Sugar_tr"/>
    <property type="match status" value="1"/>
</dbReference>
<sequence>MTLYTIITISVGNNIELLHHNWNTVWASDGMDFPRQFGRLHNLADSKRLLYRVYFFGQRLRSQCRDEGNSSDMERDAKGKCAETLKTKAAKKAALNDCENNLKRDSSIFRPNRCEYGSTSCDEHGPLEGEAKEKPGDLLKTTIGDFGIWQFKISLLMALLKFPIAWFQLSIVFLAPPTSFRCASPNHQLHDELNFISPKFDIKHEGLNTGYCEMIDPEDMHKTLPCVFGYDYNRTVFHSTIITEWDLVCGHQRLIDLAQITLMLGVIIGNILFGVLADRRGRKTVLMTCICLQSLFGMICAWVPWYWGFVIARLMLGISNGGTMVTSFVMCMEVVGGKWRTIVPILYQIPFGFGNSIMSGIAYYLRDWRYFQTAISVLSMFYIVYIWLIPESPRWLVAVGKTEEAMVILKEAAICNDIDPQTVSEAMTDYSNIPSNNKKNKSSFAALFKTSNLRKRSSLLCLNWTIAGITFYAFSQYLGHVSQNLYLTVAFGGLIALPGILFCIYVVDHFGRRVTIACANLLTALCFVAIIFVPRGRTIAGITFYAFSQYLGHVSQNLYLTVAFGGLIALPGTLFCIYVVDHFGRRVTIACANLLTALCFVAIIFVPRGRFAHDWPRIAFSGLGIVGLSISMPALYLFTGELFPTVIRNAGVGASVMFSRMGSMVAPLVIALEGTSTILPLLFLALAAIVEAVLVLPLPETKGQSLPETVEDVERKKMQPPDPEYENIPKEEFEN</sequence>
<dbReference type="Proteomes" id="UP001154078">
    <property type="component" value="Chromosome 6"/>
</dbReference>
<name>A0A9P0BBL1_BRAAE</name>
<feature type="transmembrane region" description="Helical" evidence="6">
    <location>
        <begin position="678"/>
        <end position="698"/>
    </location>
</feature>
<feature type="transmembrane region" description="Helical" evidence="6">
    <location>
        <begin position="514"/>
        <end position="533"/>
    </location>
</feature>
<feature type="transmembrane region" description="Helical" evidence="6">
    <location>
        <begin position="485"/>
        <end position="507"/>
    </location>
</feature>
<keyword evidence="9" id="KW-1185">Reference proteome</keyword>
<dbReference type="InterPro" id="IPR020846">
    <property type="entry name" value="MFS_dom"/>
</dbReference>
<organism evidence="8 9">
    <name type="scientific">Brassicogethes aeneus</name>
    <name type="common">Rape pollen beetle</name>
    <name type="synonym">Meligethes aeneus</name>
    <dbReference type="NCBI Taxonomy" id="1431903"/>
    <lineage>
        <taxon>Eukaryota</taxon>
        <taxon>Metazoa</taxon>
        <taxon>Ecdysozoa</taxon>
        <taxon>Arthropoda</taxon>
        <taxon>Hexapoda</taxon>
        <taxon>Insecta</taxon>
        <taxon>Pterygota</taxon>
        <taxon>Neoptera</taxon>
        <taxon>Endopterygota</taxon>
        <taxon>Coleoptera</taxon>
        <taxon>Polyphaga</taxon>
        <taxon>Cucujiformia</taxon>
        <taxon>Nitidulidae</taxon>
        <taxon>Meligethinae</taxon>
        <taxon>Brassicogethes</taxon>
    </lineage>
</organism>
<accession>A0A9P0BBL1</accession>
<evidence type="ECO:0000256" key="4">
    <source>
        <dbReference type="ARBA" id="ARBA00023136"/>
    </source>
</evidence>
<evidence type="ECO:0000256" key="3">
    <source>
        <dbReference type="ARBA" id="ARBA00022989"/>
    </source>
</evidence>
<feature type="transmembrane region" description="Helical" evidence="6">
    <location>
        <begin position="459"/>
        <end position="479"/>
    </location>
</feature>
<dbReference type="InterPro" id="IPR036259">
    <property type="entry name" value="MFS_trans_sf"/>
</dbReference>
<evidence type="ECO:0000256" key="6">
    <source>
        <dbReference type="SAM" id="Phobius"/>
    </source>
</evidence>
<evidence type="ECO:0000256" key="5">
    <source>
        <dbReference type="SAM" id="MobiDB-lite"/>
    </source>
</evidence>
<dbReference type="PROSITE" id="PS50850">
    <property type="entry name" value="MFS"/>
    <property type="match status" value="1"/>
</dbReference>
<keyword evidence="3 6" id="KW-1133">Transmembrane helix</keyword>
<reference evidence="8" key="1">
    <citation type="submission" date="2021-12" db="EMBL/GenBank/DDBJ databases">
        <authorList>
            <person name="King R."/>
        </authorList>
    </citation>
    <scope>NUCLEOTIDE SEQUENCE</scope>
</reference>
<dbReference type="AlphaFoldDB" id="A0A9P0BBL1"/>
<dbReference type="InterPro" id="IPR005828">
    <property type="entry name" value="MFS_sugar_transport-like"/>
</dbReference>
<protein>
    <recommendedName>
        <fullName evidence="7">Major facilitator superfamily (MFS) profile domain-containing protein</fullName>
    </recommendedName>
</protein>
<feature type="region of interest" description="Disordered" evidence="5">
    <location>
        <begin position="706"/>
        <end position="735"/>
    </location>
</feature>
<feature type="transmembrane region" description="Helical" evidence="6">
    <location>
        <begin position="284"/>
        <end position="305"/>
    </location>
</feature>
<feature type="transmembrane region" description="Helical" evidence="6">
    <location>
        <begin position="257"/>
        <end position="277"/>
    </location>
</feature>
<dbReference type="InterPro" id="IPR011701">
    <property type="entry name" value="MFS"/>
</dbReference>
<feature type="domain" description="Major facilitator superfamily (MFS) profile" evidence="7">
    <location>
        <begin position="154"/>
        <end position="702"/>
    </location>
</feature>
<dbReference type="GO" id="GO:0016020">
    <property type="term" value="C:membrane"/>
    <property type="evidence" value="ECO:0007669"/>
    <property type="project" value="UniProtKB-SubCell"/>
</dbReference>
<gene>
    <name evidence="8" type="ORF">MELIAE_LOCUS9595</name>
</gene>
<evidence type="ECO:0000256" key="2">
    <source>
        <dbReference type="ARBA" id="ARBA00022692"/>
    </source>
</evidence>
<dbReference type="SUPFAM" id="SSF103473">
    <property type="entry name" value="MFS general substrate transporter"/>
    <property type="match status" value="2"/>
</dbReference>
<feature type="transmembrane region" description="Helical" evidence="6">
    <location>
        <begin position="618"/>
        <end position="638"/>
    </location>
</feature>
<feature type="transmembrane region" description="Helical" evidence="6">
    <location>
        <begin position="558"/>
        <end position="580"/>
    </location>
</feature>
<keyword evidence="4 6" id="KW-0472">Membrane</keyword>
<dbReference type="OrthoDB" id="3936150at2759"/>
<dbReference type="EMBL" id="OV121137">
    <property type="protein sequence ID" value="CAH0559511.1"/>
    <property type="molecule type" value="Genomic_DNA"/>
</dbReference>
<feature type="transmembrane region" description="Helical" evidence="6">
    <location>
        <begin position="311"/>
        <end position="332"/>
    </location>
</feature>